<dbReference type="Pfam" id="PF13649">
    <property type="entry name" value="Methyltransf_25"/>
    <property type="match status" value="1"/>
</dbReference>
<evidence type="ECO:0000256" key="2">
    <source>
        <dbReference type="ARBA" id="ARBA00022679"/>
    </source>
</evidence>
<keyword evidence="7" id="KW-1185">Reference proteome</keyword>
<sequence length="231" mass="24682">MPHSFDKNYWDQTWDGDRAPAMSSGDPNPHLVREISGLAPGTALDAGCGAGAEAIWLAENDWDVTGADVARTALDYAEDRAAAAGLAGRIEWVRADLSVWEPATQYDLVTTHYAHPAMGQLEFYDRIADWVAPGGTLLIVGHLHHGHGGNSRKGYEHRHSNSNGRSSTGESGHGHSHPPAEASATADSIANRLDPCVWTVVTAEESQRTMVGSGGRATTIDDVVVRASRSH</sequence>
<keyword evidence="1 6" id="KW-0489">Methyltransferase</keyword>
<feature type="domain" description="Methyltransferase" evidence="5">
    <location>
        <begin position="44"/>
        <end position="135"/>
    </location>
</feature>
<accession>A0A846SCL8</accession>
<dbReference type="AlphaFoldDB" id="A0A846SCL8"/>
<dbReference type="GO" id="GO:0008168">
    <property type="term" value="F:methyltransferase activity"/>
    <property type="evidence" value="ECO:0007669"/>
    <property type="project" value="UniProtKB-KW"/>
</dbReference>
<keyword evidence="3" id="KW-0949">S-adenosyl-L-methionine</keyword>
<dbReference type="InterPro" id="IPR041698">
    <property type="entry name" value="Methyltransf_25"/>
</dbReference>
<evidence type="ECO:0000259" key="5">
    <source>
        <dbReference type="Pfam" id="PF13649"/>
    </source>
</evidence>
<evidence type="ECO:0000256" key="1">
    <source>
        <dbReference type="ARBA" id="ARBA00022603"/>
    </source>
</evidence>
<proteinExistence type="predicted"/>
<dbReference type="CDD" id="cd02440">
    <property type="entry name" value="AdoMet_MTases"/>
    <property type="match status" value="1"/>
</dbReference>
<protein>
    <submittedName>
        <fullName evidence="6">SAM-dependent methyltransferase</fullName>
    </submittedName>
</protein>
<evidence type="ECO:0000256" key="3">
    <source>
        <dbReference type="ARBA" id="ARBA00022691"/>
    </source>
</evidence>
<keyword evidence="2 6" id="KW-0808">Transferase</keyword>
<comment type="caution">
    <text evidence="6">The sequence shown here is derived from an EMBL/GenBank/DDBJ whole genome shotgun (WGS) entry which is preliminary data.</text>
</comment>
<evidence type="ECO:0000313" key="6">
    <source>
        <dbReference type="EMBL" id="NJC58487.1"/>
    </source>
</evidence>
<dbReference type="PANTHER" id="PTHR43464:SF19">
    <property type="entry name" value="UBIQUINONE BIOSYNTHESIS O-METHYLTRANSFERASE, MITOCHONDRIAL"/>
    <property type="match status" value="1"/>
</dbReference>
<dbReference type="PANTHER" id="PTHR43464">
    <property type="entry name" value="METHYLTRANSFERASE"/>
    <property type="match status" value="1"/>
</dbReference>
<evidence type="ECO:0000313" key="7">
    <source>
        <dbReference type="Proteomes" id="UP000576792"/>
    </source>
</evidence>
<reference evidence="6 7" key="1">
    <citation type="submission" date="2020-03" db="EMBL/GenBank/DDBJ databases">
        <title>Sequencing the genomes of 1000 actinobacteria strains.</title>
        <authorList>
            <person name="Klenk H.-P."/>
        </authorList>
    </citation>
    <scope>NUCLEOTIDE SEQUENCE [LARGE SCALE GENOMIC DNA]</scope>
    <source>
        <strain evidence="6 7">DSM 18964</strain>
    </source>
</reference>
<dbReference type="InterPro" id="IPR029063">
    <property type="entry name" value="SAM-dependent_MTases_sf"/>
</dbReference>
<name>A0A846SCL8_9MICO</name>
<evidence type="ECO:0000256" key="4">
    <source>
        <dbReference type="SAM" id="MobiDB-lite"/>
    </source>
</evidence>
<feature type="region of interest" description="Disordered" evidence="4">
    <location>
        <begin position="148"/>
        <end position="185"/>
    </location>
</feature>
<dbReference type="RefSeq" id="WP_167952283.1">
    <property type="nucleotide sequence ID" value="NZ_BAAAPQ010000038.1"/>
</dbReference>
<dbReference type="Gene3D" id="3.40.50.150">
    <property type="entry name" value="Vaccinia Virus protein VP39"/>
    <property type="match status" value="1"/>
</dbReference>
<gene>
    <name evidence="6" type="ORF">BKA07_003522</name>
</gene>
<dbReference type="Proteomes" id="UP000576792">
    <property type="component" value="Unassembled WGS sequence"/>
</dbReference>
<organism evidence="6 7">
    <name type="scientific">Brevibacterium marinum</name>
    <dbReference type="NCBI Taxonomy" id="418643"/>
    <lineage>
        <taxon>Bacteria</taxon>
        <taxon>Bacillati</taxon>
        <taxon>Actinomycetota</taxon>
        <taxon>Actinomycetes</taxon>
        <taxon>Micrococcales</taxon>
        <taxon>Brevibacteriaceae</taxon>
        <taxon>Brevibacterium</taxon>
    </lineage>
</organism>
<dbReference type="EMBL" id="JAATJN010000001">
    <property type="protein sequence ID" value="NJC58487.1"/>
    <property type="molecule type" value="Genomic_DNA"/>
</dbReference>
<dbReference type="GO" id="GO:0032259">
    <property type="term" value="P:methylation"/>
    <property type="evidence" value="ECO:0007669"/>
    <property type="project" value="UniProtKB-KW"/>
</dbReference>
<dbReference type="SUPFAM" id="SSF53335">
    <property type="entry name" value="S-adenosyl-L-methionine-dependent methyltransferases"/>
    <property type="match status" value="1"/>
</dbReference>